<feature type="chain" id="PRO_5039650879" evidence="3">
    <location>
        <begin position="22"/>
        <end position="320"/>
    </location>
</feature>
<comment type="similarity">
    <text evidence="2">Belongs to the bacterial solute-binding protein 2 family.</text>
</comment>
<evidence type="ECO:0000256" key="2">
    <source>
        <dbReference type="ARBA" id="ARBA00007639"/>
    </source>
</evidence>
<dbReference type="PROSITE" id="PS51257">
    <property type="entry name" value="PROKAR_LIPOPROTEIN"/>
    <property type="match status" value="1"/>
</dbReference>
<dbReference type="InParanoid" id="A0A545AVG2"/>
<feature type="signal peptide" evidence="3">
    <location>
        <begin position="1"/>
        <end position="21"/>
    </location>
</feature>
<dbReference type="CDD" id="cd20007">
    <property type="entry name" value="PBP1_ABC_sugar_binding-like"/>
    <property type="match status" value="1"/>
</dbReference>
<evidence type="ECO:0000313" key="6">
    <source>
        <dbReference type="Proteomes" id="UP000317982"/>
    </source>
</evidence>
<dbReference type="GO" id="GO:0030288">
    <property type="term" value="C:outer membrane-bounded periplasmic space"/>
    <property type="evidence" value="ECO:0007669"/>
    <property type="project" value="TreeGrafter"/>
</dbReference>
<dbReference type="OrthoDB" id="9800520at2"/>
<dbReference type="Gene3D" id="3.40.50.2300">
    <property type="match status" value="2"/>
</dbReference>
<evidence type="ECO:0000256" key="3">
    <source>
        <dbReference type="SAM" id="SignalP"/>
    </source>
</evidence>
<sequence length="320" mass="33414">MRKVFVLAAALPLLLTACSSSDDGGSSGSKKVVYIQGMSGIPFYQTVACGATEQAKKDGVKFSYQGASEWDVAKQTQIVDAVVASKPDAIMISVTDTKAMIAPLTKAKAAGIPVIGIDDNLQDPSVMNTYIQSDSIEGGKLAGKKMGELLNGQGAVMALNNEPGTPIGDARVEGFKQGIAEFPGIKFLGVQYTQNATAKAANLASTTATSNKALNGIFGVTTNNTEGAVTGIREAGRTGQIKVVGYDTSDPIVEALKNGAADALVVQYPFGEGKQGIQAAQKIWKGESVPKKQSSPFVVATKDNLNTAEVQEYIYKMTCS</sequence>
<feature type="domain" description="Periplasmic binding protein" evidence="4">
    <location>
        <begin position="39"/>
        <end position="287"/>
    </location>
</feature>
<dbReference type="InterPro" id="IPR050555">
    <property type="entry name" value="Bact_Solute-Bind_Prot2"/>
</dbReference>
<proteinExistence type="inferred from homology"/>
<dbReference type="SUPFAM" id="SSF53822">
    <property type="entry name" value="Periplasmic binding protein-like I"/>
    <property type="match status" value="1"/>
</dbReference>
<comment type="caution">
    <text evidence="5">The sequence shown here is derived from an EMBL/GenBank/DDBJ whole genome shotgun (WGS) entry which is preliminary data.</text>
</comment>
<dbReference type="InterPro" id="IPR025997">
    <property type="entry name" value="SBP_2_dom"/>
</dbReference>
<evidence type="ECO:0000313" key="5">
    <source>
        <dbReference type="EMBL" id="TQS45294.1"/>
    </source>
</evidence>
<dbReference type="Pfam" id="PF13407">
    <property type="entry name" value="Peripla_BP_4"/>
    <property type="match status" value="1"/>
</dbReference>
<dbReference type="AlphaFoldDB" id="A0A545AVG2"/>
<evidence type="ECO:0000256" key="1">
    <source>
        <dbReference type="ARBA" id="ARBA00004196"/>
    </source>
</evidence>
<accession>A0A545AVG2</accession>
<organism evidence="5 6">
    <name type="scientific">Cryptosporangium phraense</name>
    <dbReference type="NCBI Taxonomy" id="2593070"/>
    <lineage>
        <taxon>Bacteria</taxon>
        <taxon>Bacillati</taxon>
        <taxon>Actinomycetota</taxon>
        <taxon>Actinomycetes</taxon>
        <taxon>Cryptosporangiales</taxon>
        <taxon>Cryptosporangiaceae</taxon>
        <taxon>Cryptosporangium</taxon>
    </lineage>
</organism>
<keyword evidence="6" id="KW-1185">Reference proteome</keyword>
<keyword evidence="3" id="KW-0732">Signal</keyword>
<dbReference type="Proteomes" id="UP000317982">
    <property type="component" value="Unassembled WGS sequence"/>
</dbReference>
<name>A0A545AVG2_9ACTN</name>
<dbReference type="PANTHER" id="PTHR30036">
    <property type="entry name" value="D-XYLOSE-BINDING PERIPLASMIC PROTEIN"/>
    <property type="match status" value="1"/>
</dbReference>
<dbReference type="GO" id="GO:0030246">
    <property type="term" value="F:carbohydrate binding"/>
    <property type="evidence" value="ECO:0007669"/>
    <property type="project" value="TreeGrafter"/>
</dbReference>
<dbReference type="InterPro" id="IPR028082">
    <property type="entry name" value="Peripla_BP_I"/>
</dbReference>
<gene>
    <name evidence="5" type="ORF">FL583_09345</name>
</gene>
<reference evidence="5 6" key="1">
    <citation type="submission" date="2019-07" db="EMBL/GenBank/DDBJ databases">
        <title>Cryptosporangium phraense sp. nov., isolated from plant litter.</title>
        <authorList>
            <person name="Suriyachadkun C."/>
        </authorList>
    </citation>
    <scope>NUCLEOTIDE SEQUENCE [LARGE SCALE GENOMIC DNA]</scope>
    <source>
        <strain evidence="5 6">A-T 5661</strain>
    </source>
</reference>
<dbReference type="RefSeq" id="WP_142704159.1">
    <property type="nucleotide sequence ID" value="NZ_VIRS01000005.1"/>
</dbReference>
<dbReference type="PANTHER" id="PTHR30036:SF7">
    <property type="entry name" value="ABC TRANSPORTER PERIPLASMIC-BINDING PROTEIN YPHF"/>
    <property type="match status" value="1"/>
</dbReference>
<dbReference type="EMBL" id="VIRS01000005">
    <property type="protein sequence ID" value="TQS45294.1"/>
    <property type="molecule type" value="Genomic_DNA"/>
</dbReference>
<evidence type="ECO:0000259" key="4">
    <source>
        <dbReference type="Pfam" id="PF13407"/>
    </source>
</evidence>
<comment type="subcellular location">
    <subcellularLocation>
        <location evidence="1">Cell envelope</location>
    </subcellularLocation>
</comment>
<protein>
    <submittedName>
        <fullName evidence="5">Substrate-binding domain-containing protein</fullName>
    </submittedName>
</protein>